<evidence type="ECO:0000259" key="8">
    <source>
        <dbReference type="Pfam" id="PF13632"/>
    </source>
</evidence>
<feature type="domain" description="Glycosyltransferase 2-like" evidence="8">
    <location>
        <begin position="320"/>
        <end position="518"/>
    </location>
</feature>
<evidence type="ECO:0000256" key="1">
    <source>
        <dbReference type="ARBA" id="ARBA00004141"/>
    </source>
</evidence>
<dbReference type="Pfam" id="PF13632">
    <property type="entry name" value="Glyco_trans_2_3"/>
    <property type="match status" value="1"/>
</dbReference>
<keyword evidence="3 9" id="KW-0808">Transferase</keyword>
<proteinExistence type="predicted"/>
<comment type="subcellular location">
    <subcellularLocation>
        <location evidence="1">Membrane</location>
        <topology evidence="1">Multi-pass membrane protein</topology>
    </subcellularLocation>
</comment>
<reference evidence="9 10" key="1">
    <citation type="submission" date="2020-08" db="EMBL/GenBank/DDBJ databases">
        <title>Genomic Encyclopedia of Type Strains, Phase IV (KMG-IV): sequencing the most valuable type-strain genomes for metagenomic binning, comparative biology and taxonomic classification.</title>
        <authorList>
            <person name="Goeker M."/>
        </authorList>
    </citation>
    <scope>NUCLEOTIDE SEQUENCE [LARGE SCALE GENOMIC DNA]</scope>
    <source>
        <strain evidence="9 10">DSM 29514</strain>
    </source>
</reference>
<dbReference type="AlphaFoldDB" id="A0A7W6LHP1"/>
<dbReference type="SUPFAM" id="SSF53448">
    <property type="entry name" value="Nucleotide-diphospho-sugar transferases"/>
    <property type="match status" value="1"/>
</dbReference>
<name>A0A7W6LHP1_9HYPH</name>
<evidence type="ECO:0000256" key="3">
    <source>
        <dbReference type="ARBA" id="ARBA00022679"/>
    </source>
</evidence>
<accession>A0A7W6LHP1</accession>
<organism evidence="9 10">
    <name type="scientific">Rhizobium rhizoryzae</name>
    <dbReference type="NCBI Taxonomy" id="451876"/>
    <lineage>
        <taxon>Bacteria</taxon>
        <taxon>Pseudomonadati</taxon>
        <taxon>Pseudomonadota</taxon>
        <taxon>Alphaproteobacteria</taxon>
        <taxon>Hyphomicrobiales</taxon>
        <taxon>Rhizobiaceae</taxon>
        <taxon>Rhizobium/Agrobacterium group</taxon>
        <taxon>Rhizobium</taxon>
    </lineage>
</organism>
<keyword evidence="5 7" id="KW-1133">Transmembrane helix</keyword>
<dbReference type="GO" id="GO:0016020">
    <property type="term" value="C:membrane"/>
    <property type="evidence" value="ECO:0007669"/>
    <property type="project" value="UniProtKB-SubCell"/>
</dbReference>
<dbReference type="InterPro" id="IPR050321">
    <property type="entry name" value="Glycosyltr_2/OpgH_subfam"/>
</dbReference>
<feature type="transmembrane region" description="Helical" evidence="7">
    <location>
        <begin position="194"/>
        <end position="216"/>
    </location>
</feature>
<feature type="transmembrane region" description="Helical" evidence="7">
    <location>
        <begin position="495"/>
        <end position="518"/>
    </location>
</feature>
<dbReference type="PANTHER" id="PTHR43867:SF2">
    <property type="entry name" value="CELLULOSE SYNTHASE CATALYTIC SUBUNIT A [UDP-FORMING]"/>
    <property type="match status" value="1"/>
</dbReference>
<gene>
    <name evidence="9" type="ORF">GGQ72_001876</name>
</gene>
<dbReference type="Proteomes" id="UP000519897">
    <property type="component" value="Unassembled WGS sequence"/>
</dbReference>
<dbReference type="EMBL" id="JACIEC010000001">
    <property type="protein sequence ID" value="MBB4143377.1"/>
    <property type="molecule type" value="Genomic_DNA"/>
</dbReference>
<feature type="transmembrane region" description="Helical" evidence="7">
    <location>
        <begin position="530"/>
        <end position="551"/>
    </location>
</feature>
<feature type="transmembrane region" description="Helical" evidence="7">
    <location>
        <begin position="169"/>
        <end position="188"/>
    </location>
</feature>
<dbReference type="GO" id="GO:0016757">
    <property type="term" value="F:glycosyltransferase activity"/>
    <property type="evidence" value="ECO:0007669"/>
    <property type="project" value="UniProtKB-KW"/>
</dbReference>
<evidence type="ECO:0000256" key="6">
    <source>
        <dbReference type="ARBA" id="ARBA00023136"/>
    </source>
</evidence>
<dbReference type="Gene3D" id="3.90.550.10">
    <property type="entry name" value="Spore Coat Polysaccharide Biosynthesis Protein SpsA, Chain A"/>
    <property type="match status" value="1"/>
</dbReference>
<dbReference type="InterPro" id="IPR001173">
    <property type="entry name" value="Glyco_trans_2-like"/>
</dbReference>
<evidence type="ECO:0000256" key="4">
    <source>
        <dbReference type="ARBA" id="ARBA00022692"/>
    </source>
</evidence>
<dbReference type="RefSeq" id="WP_165133094.1">
    <property type="nucleotide sequence ID" value="NZ_CP049250.1"/>
</dbReference>
<evidence type="ECO:0000256" key="5">
    <source>
        <dbReference type="ARBA" id="ARBA00022989"/>
    </source>
</evidence>
<keyword evidence="6 7" id="KW-0472">Membrane</keyword>
<sequence length="610" mass="68540">MPDLDEAGALRLLGVSRTLVSRLSRQAAINQSSLEEELLANRHIDEERHFEAMAEMLGLPFTAKINGDNVQDLPRLDSQLQYPTQVRVIERHRAPKVAIVPQAARLGATAELLRKLPDLRQTLVVTTPSAIRKAVWTCGAERRVRSVVFHLFETAPDASARIVASGKQGFLGGGILAALLLILLHAPALMLPLIHVILSVSYLFAIILRIVALVLLRKQSPPPRLIDLPPALPRYCVMVALYKEAEVAAQLIRSLERLEWPSARLDIKLVCEADDLDTLTALKQVRLPPNFEVVEVPPCAPRTKPKALSYALAGVRGEYLTIYDAEDRPHPKQLLEAYTRFVAAPPDVACLQSPLVIGNPEKSSVSALFALEYAALFRGLLPMLARFRLPLPLGGTSNHFKTDVLREVGAWDPFNVTEDADLGMRLFRHGYRAETLRYQTVEDAPVNYNIWLGQRVRWFKGWFQTWLVIMRNPGKATHELGFPAMLTFQLMIGGMLLSALMHPLTPVLLISILYRVFIDIDSGSSLTTRALVVLDLFNVFGSYAVFLLLGLKCMVAEEKRRVGWRWMALPYYWMMVSRAAWRAANELRTRPFFWHKTPHRPRDEAAMPDG</sequence>
<keyword evidence="10" id="KW-1185">Reference proteome</keyword>
<dbReference type="PANTHER" id="PTHR43867">
    <property type="entry name" value="CELLULOSE SYNTHASE CATALYTIC SUBUNIT A [UDP-FORMING]"/>
    <property type="match status" value="1"/>
</dbReference>
<evidence type="ECO:0000256" key="2">
    <source>
        <dbReference type="ARBA" id="ARBA00022676"/>
    </source>
</evidence>
<evidence type="ECO:0000313" key="10">
    <source>
        <dbReference type="Proteomes" id="UP000519897"/>
    </source>
</evidence>
<evidence type="ECO:0000313" key="9">
    <source>
        <dbReference type="EMBL" id="MBB4143377.1"/>
    </source>
</evidence>
<keyword evidence="2" id="KW-0328">Glycosyltransferase</keyword>
<protein>
    <submittedName>
        <fullName evidence="9">Cellulose synthase/poly-beta-1,6-N-acetylglucosamine synthase-like glycosyltransferase</fullName>
    </submittedName>
</protein>
<evidence type="ECO:0000256" key="7">
    <source>
        <dbReference type="SAM" id="Phobius"/>
    </source>
</evidence>
<comment type="caution">
    <text evidence="9">The sequence shown here is derived from an EMBL/GenBank/DDBJ whole genome shotgun (WGS) entry which is preliminary data.</text>
</comment>
<dbReference type="InterPro" id="IPR029044">
    <property type="entry name" value="Nucleotide-diphossugar_trans"/>
</dbReference>
<keyword evidence="4 7" id="KW-0812">Transmembrane</keyword>